<evidence type="ECO:0000256" key="1">
    <source>
        <dbReference type="ARBA" id="ARBA00004651"/>
    </source>
</evidence>
<reference evidence="11" key="4">
    <citation type="submission" date="2016-10" db="EMBL/GenBank/DDBJ databases">
        <authorList>
            <person name="Varghese N."/>
            <person name="Submissions S."/>
        </authorList>
    </citation>
    <scope>NUCLEOTIDE SEQUENCE [LARGE SCALE GENOMIC DNA]</scope>
    <source>
        <strain evidence="11">DSM 29303</strain>
    </source>
</reference>
<feature type="transmembrane region" description="Helical" evidence="7">
    <location>
        <begin position="6"/>
        <end position="24"/>
    </location>
</feature>
<evidence type="ECO:0000313" key="11">
    <source>
        <dbReference type="Proteomes" id="UP000182944"/>
    </source>
</evidence>
<dbReference type="Pfam" id="PF01899">
    <property type="entry name" value="MNHE"/>
    <property type="match status" value="1"/>
</dbReference>
<feature type="transmembrane region" description="Helical" evidence="7">
    <location>
        <begin position="31"/>
        <end position="49"/>
    </location>
</feature>
<evidence type="ECO:0000313" key="10">
    <source>
        <dbReference type="Proteomes" id="UP000029858"/>
    </source>
</evidence>
<keyword evidence="3" id="KW-1003">Cell membrane</keyword>
<accession>A0A099GHI9</accession>
<evidence type="ECO:0000256" key="4">
    <source>
        <dbReference type="ARBA" id="ARBA00022692"/>
    </source>
</evidence>
<dbReference type="EMBL" id="FNNA01000002">
    <property type="protein sequence ID" value="SDW99080.1"/>
    <property type="molecule type" value="Genomic_DNA"/>
</dbReference>
<evidence type="ECO:0000313" key="9">
    <source>
        <dbReference type="EMBL" id="SDW99080.1"/>
    </source>
</evidence>
<dbReference type="GO" id="GO:0008324">
    <property type="term" value="F:monoatomic cation transmembrane transporter activity"/>
    <property type="evidence" value="ECO:0007669"/>
    <property type="project" value="InterPro"/>
</dbReference>
<comment type="subcellular location">
    <subcellularLocation>
        <location evidence="1">Cell membrane</location>
        <topology evidence="1">Multi-pass membrane protein</topology>
    </subcellularLocation>
</comment>
<evidence type="ECO:0000256" key="5">
    <source>
        <dbReference type="ARBA" id="ARBA00022989"/>
    </source>
</evidence>
<dbReference type="STRING" id="1545044.SAMN05444276_102706"/>
<dbReference type="NCBIfam" id="NF006518">
    <property type="entry name" value="PRK08965.1-2"/>
    <property type="match status" value="1"/>
</dbReference>
<accession>A0A099G2H1</accession>
<dbReference type="PIRSF" id="PIRSF019239">
    <property type="entry name" value="MrpE"/>
    <property type="match status" value="1"/>
</dbReference>
<dbReference type="EMBL" id="JRKQ01000065">
    <property type="protein sequence ID" value="KGJ21578.1"/>
    <property type="molecule type" value="Genomic_DNA"/>
</dbReference>
<dbReference type="Proteomes" id="UP000182944">
    <property type="component" value="Unassembled WGS sequence"/>
</dbReference>
<dbReference type="AlphaFoldDB" id="A0A099G2H1"/>
<evidence type="ECO:0000256" key="3">
    <source>
        <dbReference type="ARBA" id="ARBA00022475"/>
    </source>
</evidence>
<sequence>MIRRILPHPVLSLVCALVWILLVNRFAWGSLVFALVIGLVVPVATAPYWPDRARIHNPVKIAAYIVIVIWDIIVANIAVARIVLFMPKHDLRPVWLPVPLALTTPEAISVLAGTITLTPGTVSCDLSEDGKVLLVHCLHAPDPQSVLDDIKGRYEARLLEIFA</sequence>
<accession>A0A099GB90</accession>
<reference evidence="9" key="3">
    <citation type="submission" date="2016-10" db="EMBL/GenBank/DDBJ databases">
        <authorList>
            <person name="de Groot N.N."/>
        </authorList>
    </citation>
    <scope>NUCLEOTIDE SEQUENCE [LARGE SCALE GENOMIC DNA]</scope>
    <source>
        <strain evidence="9">DSM 29303</strain>
    </source>
</reference>
<dbReference type="OrthoDB" id="9807187at2"/>
<protein>
    <submittedName>
        <fullName evidence="8">Cation:proton antiporter</fullName>
    </submittedName>
    <submittedName>
        <fullName evidence="9">Multisubunit potassium/proton antiporter, PhaE subunit</fullName>
    </submittedName>
</protein>
<organism evidence="8 10">
    <name type="scientific">Paracoccus sanguinis</name>
    <dbReference type="NCBI Taxonomy" id="1545044"/>
    <lineage>
        <taxon>Bacteria</taxon>
        <taxon>Pseudomonadati</taxon>
        <taxon>Pseudomonadota</taxon>
        <taxon>Alphaproteobacteria</taxon>
        <taxon>Rhodobacterales</taxon>
        <taxon>Paracoccaceae</taxon>
        <taxon>Paracoccus</taxon>
    </lineage>
</organism>
<reference evidence="8 10" key="2">
    <citation type="submission" date="2014-10" db="EMBL/GenBank/DDBJ databases">
        <title>Paracoccus sanguinis sp. nov., isolated from clinical specimens of New York State patients.</title>
        <authorList>
            <person name="Mingle L.A."/>
            <person name="Cole J.A."/>
            <person name="Lapierre P."/>
            <person name="Musser K.A."/>
        </authorList>
    </citation>
    <scope>NUCLEOTIDE SEQUENCE [LARGE SCALE GENOMIC DNA]</scope>
    <source>
        <strain evidence="8 10">5503</strain>
    </source>
</reference>
<evidence type="ECO:0000256" key="6">
    <source>
        <dbReference type="ARBA" id="ARBA00023136"/>
    </source>
</evidence>
<reference evidence="8 10" key="1">
    <citation type="submission" date="2014-09" db="EMBL/GenBank/DDBJ databases">
        <authorList>
            <person name="McGinnis J.M."/>
            <person name="Wolfgang W.J."/>
        </authorList>
    </citation>
    <scope>NUCLEOTIDE SEQUENCE [LARGE SCALE GENOMIC DNA]</scope>
    <source>
        <strain evidence="8 10">5503</strain>
    </source>
</reference>
<dbReference type="GO" id="GO:0005886">
    <property type="term" value="C:plasma membrane"/>
    <property type="evidence" value="ECO:0007669"/>
    <property type="project" value="UniProtKB-SubCell"/>
</dbReference>
<dbReference type="InterPro" id="IPR002758">
    <property type="entry name" value="Cation_antiport_E"/>
</dbReference>
<evidence type="ECO:0000313" key="8">
    <source>
        <dbReference type="EMBL" id="KGJ21578.1"/>
    </source>
</evidence>
<evidence type="ECO:0000256" key="7">
    <source>
        <dbReference type="SAM" id="Phobius"/>
    </source>
</evidence>
<dbReference type="PANTHER" id="PTHR34584">
    <property type="entry name" value="NA(+)/H(+) ANTIPORTER SUBUNIT E1"/>
    <property type="match status" value="1"/>
</dbReference>
<keyword evidence="11" id="KW-1185">Reference proteome</keyword>
<dbReference type="PANTHER" id="PTHR34584:SF1">
    <property type="entry name" value="NA(+)_H(+) ANTIPORTER SUBUNIT E1"/>
    <property type="match status" value="1"/>
</dbReference>
<gene>
    <name evidence="8" type="ORF">IX56_11890</name>
    <name evidence="9" type="ORF">SAMN05444276_102706</name>
</gene>
<evidence type="ECO:0000256" key="2">
    <source>
        <dbReference type="ARBA" id="ARBA00006228"/>
    </source>
</evidence>
<name>A0A099G2H1_9RHOB</name>
<comment type="similarity">
    <text evidence="2">Belongs to the CPA3 antiporters (TC 2.A.63) subunit E family.</text>
</comment>
<feature type="transmembrane region" description="Helical" evidence="7">
    <location>
        <begin position="61"/>
        <end position="84"/>
    </location>
</feature>
<proteinExistence type="inferred from homology"/>
<dbReference type="Proteomes" id="UP000029858">
    <property type="component" value="Unassembled WGS sequence"/>
</dbReference>
<keyword evidence="5 7" id="KW-1133">Transmembrane helix</keyword>
<keyword evidence="6 7" id="KW-0472">Membrane</keyword>
<dbReference type="RefSeq" id="WP_036702756.1">
    <property type="nucleotide sequence ID" value="NZ_FNNA01000002.1"/>
</dbReference>
<keyword evidence="4 7" id="KW-0812">Transmembrane</keyword>